<accession>A0A9D2PVQ9</accession>
<evidence type="ECO:0000313" key="5">
    <source>
        <dbReference type="EMBL" id="HJC67636.1"/>
    </source>
</evidence>
<keyword evidence="1" id="KW-0805">Transcription regulation</keyword>
<dbReference type="EMBL" id="DWWB01000077">
    <property type="protein sequence ID" value="HJC67636.1"/>
    <property type="molecule type" value="Genomic_DNA"/>
</dbReference>
<evidence type="ECO:0000313" key="6">
    <source>
        <dbReference type="Proteomes" id="UP000823863"/>
    </source>
</evidence>
<dbReference type="PANTHER" id="PTHR42756">
    <property type="entry name" value="TRANSCRIPTIONAL REGULATOR, MARR"/>
    <property type="match status" value="1"/>
</dbReference>
<gene>
    <name evidence="5" type="ORF">H9931_13140</name>
</gene>
<evidence type="ECO:0000256" key="3">
    <source>
        <dbReference type="ARBA" id="ARBA00023163"/>
    </source>
</evidence>
<dbReference type="Gene3D" id="1.10.10.10">
    <property type="entry name" value="Winged helix-like DNA-binding domain superfamily/Winged helix DNA-binding domain"/>
    <property type="match status" value="1"/>
</dbReference>
<organism evidence="5 6">
    <name type="scientific">Candidatus Enterocloster excrementigallinarum</name>
    <dbReference type="NCBI Taxonomy" id="2838558"/>
    <lineage>
        <taxon>Bacteria</taxon>
        <taxon>Bacillati</taxon>
        <taxon>Bacillota</taxon>
        <taxon>Clostridia</taxon>
        <taxon>Lachnospirales</taxon>
        <taxon>Lachnospiraceae</taxon>
        <taxon>Enterocloster</taxon>
    </lineage>
</organism>
<dbReference type="PRINTS" id="PR00598">
    <property type="entry name" value="HTHMARR"/>
</dbReference>
<comment type="caution">
    <text evidence="5">The sequence shown here is derived from an EMBL/GenBank/DDBJ whole genome shotgun (WGS) entry which is preliminary data.</text>
</comment>
<dbReference type="SMART" id="SM00347">
    <property type="entry name" value="HTH_MARR"/>
    <property type="match status" value="1"/>
</dbReference>
<dbReference type="InterPro" id="IPR000835">
    <property type="entry name" value="HTH_MarR-typ"/>
</dbReference>
<evidence type="ECO:0000256" key="2">
    <source>
        <dbReference type="ARBA" id="ARBA00023125"/>
    </source>
</evidence>
<name>A0A9D2PVQ9_9FIRM</name>
<protein>
    <submittedName>
        <fullName evidence="5">MarR family transcriptional regulator</fullName>
    </submittedName>
</protein>
<dbReference type="SUPFAM" id="SSF46785">
    <property type="entry name" value="Winged helix' DNA-binding domain"/>
    <property type="match status" value="1"/>
</dbReference>
<reference evidence="5" key="1">
    <citation type="journal article" date="2021" name="PeerJ">
        <title>Extensive microbial diversity within the chicken gut microbiome revealed by metagenomics and culture.</title>
        <authorList>
            <person name="Gilroy R."/>
            <person name="Ravi A."/>
            <person name="Getino M."/>
            <person name="Pursley I."/>
            <person name="Horton D.L."/>
            <person name="Alikhan N.F."/>
            <person name="Baker D."/>
            <person name="Gharbi K."/>
            <person name="Hall N."/>
            <person name="Watson M."/>
            <person name="Adriaenssens E.M."/>
            <person name="Foster-Nyarko E."/>
            <person name="Jarju S."/>
            <person name="Secka A."/>
            <person name="Antonio M."/>
            <person name="Oren A."/>
            <person name="Chaudhuri R.R."/>
            <person name="La Ragione R."/>
            <person name="Hildebrand F."/>
            <person name="Pallen M.J."/>
        </authorList>
    </citation>
    <scope>NUCLEOTIDE SEQUENCE</scope>
    <source>
        <strain evidence="5">CHK198-12963</strain>
    </source>
</reference>
<sequence length="157" mass="17654">MEKDCGAWINLLSHKIKSKSNSMLQSLGITGVQSRVIYYILIHCQDGPVFQKDIESVFGLSRSTATGILQLLEKNGIIRRESVESDARLKSLVPTKRAVELDTQVRACLRDTDRMLTRGISDGQVQLFKEIAAQMLCNLEHWDQEAADIPSDSRQVH</sequence>
<dbReference type="InterPro" id="IPR036388">
    <property type="entry name" value="WH-like_DNA-bd_sf"/>
</dbReference>
<dbReference type="PROSITE" id="PS50995">
    <property type="entry name" value="HTH_MARR_2"/>
    <property type="match status" value="1"/>
</dbReference>
<feature type="domain" description="HTH marR-type" evidence="4">
    <location>
        <begin position="1"/>
        <end position="137"/>
    </location>
</feature>
<keyword evidence="2" id="KW-0238">DNA-binding</keyword>
<proteinExistence type="predicted"/>
<dbReference type="PANTHER" id="PTHR42756:SF1">
    <property type="entry name" value="TRANSCRIPTIONAL REPRESSOR OF EMRAB OPERON"/>
    <property type="match status" value="1"/>
</dbReference>
<evidence type="ECO:0000256" key="1">
    <source>
        <dbReference type="ARBA" id="ARBA00023015"/>
    </source>
</evidence>
<dbReference type="GO" id="GO:0003677">
    <property type="term" value="F:DNA binding"/>
    <property type="evidence" value="ECO:0007669"/>
    <property type="project" value="UniProtKB-KW"/>
</dbReference>
<evidence type="ECO:0000259" key="4">
    <source>
        <dbReference type="PROSITE" id="PS50995"/>
    </source>
</evidence>
<dbReference type="AlphaFoldDB" id="A0A9D2PVQ9"/>
<reference evidence="5" key="2">
    <citation type="submission" date="2021-04" db="EMBL/GenBank/DDBJ databases">
        <authorList>
            <person name="Gilroy R."/>
        </authorList>
    </citation>
    <scope>NUCLEOTIDE SEQUENCE</scope>
    <source>
        <strain evidence="5">CHK198-12963</strain>
    </source>
</reference>
<keyword evidence="3" id="KW-0804">Transcription</keyword>
<dbReference type="GO" id="GO:0003700">
    <property type="term" value="F:DNA-binding transcription factor activity"/>
    <property type="evidence" value="ECO:0007669"/>
    <property type="project" value="InterPro"/>
</dbReference>
<dbReference type="Pfam" id="PF12802">
    <property type="entry name" value="MarR_2"/>
    <property type="match status" value="1"/>
</dbReference>
<dbReference type="InterPro" id="IPR036390">
    <property type="entry name" value="WH_DNA-bd_sf"/>
</dbReference>
<dbReference type="Proteomes" id="UP000823863">
    <property type="component" value="Unassembled WGS sequence"/>
</dbReference>